<name>A0A6J4NRH6_9ACTN</name>
<evidence type="ECO:0000313" key="1">
    <source>
        <dbReference type="EMBL" id="CAA9395652.1"/>
    </source>
</evidence>
<sequence>MPVFVRAFRAGGIDPAVSRALAVRVREAYVNPREWRLFDDAIPALRELSSLGWTHLILSNHVPELPEILLALELDEHFLRVFNSAESGHEKPHPRAFDGVLETTAGAEAAWMVGDNPRADVRGAEAVGLPAILVRGPKRGTRYHREDLSGVADIVEQA</sequence>
<dbReference type="PANTHER" id="PTHR46191">
    <property type="match status" value="1"/>
</dbReference>
<dbReference type="NCBIfam" id="TIGR01549">
    <property type="entry name" value="HAD-SF-IA-v1"/>
    <property type="match status" value="1"/>
</dbReference>
<dbReference type="InterPro" id="IPR051828">
    <property type="entry name" value="HAD-like_hydrolase_domain"/>
</dbReference>
<dbReference type="PANTHER" id="PTHR46191:SF2">
    <property type="entry name" value="HALOACID DEHALOGENASE-LIKE HYDROLASE DOMAIN-CONTAINING PROTEIN 3"/>
    <property type="match status" value="1"/>
</dbReference>
<evidence type="ECO:0008006" key="2">
    <source>
        <dbReference type="Google" id="ProtNLM"/>
    </source>
</evidence>
<dbReference type="AlphaFoldDB" id="A0A6J4NRH6"/>
<dbReference type="EMBL" id="CADCUT010000052">
    <property type="protein sequence ID" value="CAA9395652.1"/>
    <property type="molecule type" value="Genomic_DNA"/>
</dbReference>
<accession>A0A6J4NRH6</accession>
<organism evidence="1">
    <name type="scientific">uncultured Rubrobacteraceae bacterium</name>
    <dbReference type="NCBI Taxonomy" id="349277"/>
    <lineage>
        <taxon>Bacteria</taxon>
        <taxon>Bacillati</taxon>
        <taxon>Actinomycetota</taxon>
        <taxon>Rubrobacteria</taxon>
        <taxon>Rubrobacterales</taxon>
        <taxon>Rubrobacteraceae</taxon>
        <taxon>environmental samples</taxon>
    </lineage>
</organism>
<dbReference type="InterPro" id="IPR036412">
    <property type="entry name" value="HAD-like_sf"/>
</dbReference>
<dbReference type="InterPro" id="IPR023214">
    <property type="entry name" value="HAD_sf"/>
</dbReference>
<dbReference type="InterPro" id="IPR006439">
    <property type="entry name" value="HAD-SF_hydro_IA"/>
</dbReference>
<gene>
    <name evidence="1" type="ORF">AVDCRST_MAG03-895</name>
</gene>
<reference evidence="1" key="1">
    <citation type="submission" date="2020-02" db="EMBL/GenBank/DDBJ databases">
        <authorList>
            <person name="Meier V. D."/>
        </authorList>
    </citation>
    <scope>NUCLEOTIDE SEQUENCE</scope>
    <source>
        <strain evidence="1">AVDCRST_MAG03</strain>
    </source>
</reference>
<dbReference type="SUPFAM" id="SSF56784">
    <property type="entry name" value="HAD-like"/>
    <property type="match status" value="1"/>
</dbReference>
<proteinExistence type="predicted"/>
<protein>
    <recommendedName>
        <fullName evidence="2">HAD family hydrolase</fullName>
    </recommendedName>
</protein>
<dbReference type="Pfam" id="PF00702">
    <property type="entry name" value="Hydrolase"/>
    <property type="match status" value="1"/>
</dbReference>
<dbReference type="Gene3D" id="3.40.50.1000">
    <property type="entry name" value="HAD superfamily/HAD-like"/>
    <property type="match status" value="1"/>
</dbReference>